<gene>
    <name evidence="1" type="ORF">CH063_12964</name>
</gene>
<evidence type="ECO:0000313" key="1">
    <source>
        <dbReference type="EMBL" id="CCF43198.1"/>
    </source>
</evidence>
<dbReference type="Proteomes" id="UP000007174">
    <property type="component" value="Unassembled WGS sequence"/>
</dbReference>
<evidence type="ECO:0000313" key="2">
    <source>
        <dbReference type="Proteomes" id="UP000007174"/>
    </source>
</evidence>
<dbReference type="EMBL" id="CACQ02005922">
    <property type="protein sequence ID" value="CCF43198.1"/>
    <property type="molecule type" value="Genomic_DNA"/>
</dbReference>
<name>H1VSJ0_COLHI</name>
<sequence>ASLSDSFISLHPVLCLVNNPLDGDRRQQTATFAQAFGPPSLPLRSLVYFVQPTLHMQVS</sequence>
<accession>H1VSJ0</accession>
<proteinExistence type="predicted"/>
<feature type="non-terminal residue" evidence="1">
    <location>
        <position position="59"/>
    </location>
</feature>
<reference evidence="2" key="1">
    <citation type="journal article" date="2012" name="Nat. Genet.">
        <title>Lifestyle transitions in plant pathogenic Colletotrichum fungi deciphered by genome and transcriptome analyses.</title>
        <authorList>
            <person name="O'Connell R.J."/>
            <person name="Thon M.R."/>
            <person name="Hacquard S."/>
            <person name="Amyotte S.G."/>
            <person name="Kleemann J."/>
            <person name="Torres M.F."/>
            <person name="Damm U."/>
            <person name="Buiate E.A."/>
            <person name="Epstein L."/>
            <person name="Alkan N."/>
            <person name="Altmueller J."/>
            <person name="Alvarado-Balderrama L."/>
            <person name="Bauser C.A."/>
            <person name="Becker C."/>
            <person name="Birren B.W."/>
            <person name="Chen Z."/>
            <person name="Choi J."/>
            <person name="Crouch J.A."/>
            <person name="Duvick J.P."/>
            <person name="Farman M.A."/>
            <person name="Gan P."/>
            <person name="Heiman D."/>
            <person name="Henrissat B."/>
            <person name="Howard R.J."/>
            <person name="Kabbage M."/>
            <person name="Koch C."/>
            <person name="Kracher B."/>
            <person name="Kubo Y."/>
            <person name="Law A.D."/>
            <person name="Lebrun M.-H."/>
            <person name="Lee Y.-H."/>
            <person name="Miyara I."/>
            <person name="Moore N."/>
            <person name="Neumann U."/>
            <person name="Nordstroem K."/>
            <person name="Panaccione D.G."/>
            <person name="Panstruga R."/>
            <person name="Place M."/>
            <person name="Proctor R.H."/>
            <person name="Prusky D."/>
            <person name="Rech G."/>
            <person name="Reinhardt R."/>
            <person name="Rollins J.A."/>
            <person name="Rounsley S."/>
            <person name="Schardl C.L."/>
            <person name="Schwartz D.C."/>
            <person name="Shenoy N."/>
            <person name="Shirasu K."/>
            <person name="Sikhakolli U.R."/>
            <person name="Stueber K."/>
            <person name="Sukno S.A."/>
            <person name="Sweigard J.A."/>
            <person name="Takano Y."/>
            <person name="Takahara H."/>
            <person name="Trail F."/>
            <person name="van der Does H.C."/>
            <person name="Voll L.M."/>
            <person name="Will I."/>
            <person name="Young S."/>
            <person name="Zeng Q."/>
            <person name="Zhang J."/>
            <person name="Zhou S."/>
            <person name="Dickman M.B."/>
            <person name="Schulze-Lefert P."/>
            <person name="Ver Loren van Themaat E."/>
            <person name="Ma L.-J."/>
            <person name="Vaillancourt L.J."/>
        </authorList>
    </citation>
    <scope>NUCLEOTIDE SEQUENCE [LARGE SCALE GENOMIC DNA]</scope>
    <source>
        <strain evidence="2">IMI 349063</strain>
    </source>
</reference>
<protein>
    <submittedName>
        <fullName evidence="1">Uncharacterized protein</fullName>
    </submittedName>
</protein>
<dbReference type="HOGENOM" id="CLU_2967206_0_0_1"/>
<organism evidence="1 2">
    <name type="scientific">Colletotrichum higginsianum (strain IMI 349063)</name>
    <name type="common">Crucifer anthracnose fungus</name>
    <dbReference type="NCBI Taxonomy" id="759273"/>
    <lineage>
        <taxon>Eukaryota</taxon>
        <taxon>Fungi</taxon>
        <taxon>Dikarya</taxon>
        <taxon>Ascomycota</taxon>
        <taxon>Pezizomycotina</taxon>
        <taxon>Sordariomycetes</taxon>
        <taxon>Hypocreomycetidae</taxon>
        <taxon>Glomerellales</taxon>
        <taxon>Glomerellaceae</taxon>
        <taxon>Colletotrichum</taxon>
        <taxon>Colletotrichum destructivum species complex</taxon>
    </lineage>
</organism>
<dbReference type="AlphaFoldDB" id="H1VSJ0"/>